<dbReference type="PANTHER" id="PTHR36840:SF1">
    <property type="entry name" value="BLL5714 PROTEIN"/>
    <property type="match status" value="1"/>
</dbReference>
<keyword evidence="1" id="KW-0472">Membrane</keyword>
<dbReference type="PANTHER" id="PTHR36840">
    <property type="entry name" value="BLL5714 PROTEIN"/>
    <property type="match status" value="1"/>
</dbReference>
<feature type="transmembrane region" description="Helical" evidence="1">
    <location>
        <begin position="139"/>
        <end position="159"/>
    </location>
</feature>
<dbReference type="InterPro" id="IPR010640">
    <property type="entry name" value="Low_temperature_requirement_A"/>
</dbReference>
<protein>
    <submittedName>
        <fullName evidence="3">Aste57867_19858 protein</fullName>
    </submittedName>
</protein>
<reference evidence="3 4" key="1">
    <citation type="submission" date="2019-03" db="EMBL/GenBank/DDBJ databases">
        <authorList>
            <person name="Gaulin E."/>
            <person name="Dumas B."/>
        </authorList>
    </citation>
    <scope>NUCLEOTIDE SEQUENCE [LARGE SCALE GENOMIC DNA]</scope>
    <source>
        <strain evidence="3">CBS 568.67</strain>
    </source>
</reference>
<feature type="transmembrane region" description="Helical" evidence="1">
    <location>
        <begin position="307"/>
        <end position="327"/>
    </location>
</feature>
<dbReference type="EMBL" id="CAADRA010006740">
    <property type="protein sequence ID" value="VFT96556.1"/>
    <property type="molecule type" value="Genomic_DNA"/>
</dbReference>
<feature type="transmembrane region" description="Helical" evidence="1">
    <location>
        <begin position="378"/>
        <end position="398"/>
    </location>
</feature>
<dbReference type="OrthoDB" id="191995at2759"/>
<dbReference type="EMBL" id="VJMH01006717">
    <property type="protein sequence ID" value="KAF0688542.1"/>
    <property type="molecule type" value="Genomic_DNA"/>
</dbReference>
<dbReference type="Pfam" id="PF06772">
    <property type="entry name" value="LtrA"/>
    <property type="match status" value="1"/>
</dbReference>
<feature type="transmembrane region" description="Helical" evidence="1">
    <location>
        <begin position="84"/>
        <end position="104"/>
    </location>
</feature>
<organism evidence="3 4">
    <name type="scientific">Aphanomyces stellatus</name>
    <dbReference type="NCBI Taxonomy" id="120398"/>
    <lineage>
        <taxon>Eukaryota</taxon>
        <taxon>Sar</taxon>
        <taxon>Stramenopiles</taxon>
        <taxon>Oomycota</taxon>
        <taxon>Saprolegniomycetes</taxon>
        <taxon>Saprolegniales</taxon>
        <taxon>Verrucalvaceae</taxon>
        <taxon>Aphanomyces</taxon>
    </lineage>
</organism>
<accession>A0A485LDG7</accession>
<evidence type="ECO:0000313" key="3">
    <source>
        <dbReference type="EMBL" id="VFT96556.1"/>
    </source>
</evidence>
<keyword evidence="1" id="KW-1133">Transmembrane helix</keyword>
<keyword evidence="1" id="KW-0812">Transmembrane</keyword>
<name>A0A485LDG7_9STRA</name>
<feature type="transmembrane region" description="Helical" evidence="1">
    <location>
        <begin position="52"/>
        <end position="72"/>
    </location>
</feature>
<proteinExistence type="predicted"/>
<keyword evidence="4" id="KW-1185">Reference proteome</keyword>
<dbReference type="AlphaFoldDB" id="A0A485LDG7"/>
<feature type="transmembrane region" description="Helical" evidence="1">
    <location>
        <begin position="196"/>
        <end position="217"/>
    </location>
</feature>
<evidence type="ECO:0000313" key="4">
    <source>
        <dbReference type="Proteomes" id="UP000332933"/>
    </source>
</evidence>
<feature type="transmembrane region" description="Helical" evidence="1">
    <location>
        <begin position="237"/>
        <end position="259"/>
    </location>
</feature>
<feature type="transmembrane region" description="Helical" evidence="1">
    <location>
        <begin position="404"/>
        <end position="422"/>
    </location>
</feature>
<feature type="transmembrane region" description="Helical" evidence="1">
    <location>
        <begin position="113"/>
        <end position="133"/>
    </location>
</feature>
<sequence>MPGHAVVVTKLGASDRTMSGRPTHVNESFIHRRMRARDPREQHRVSSALEKLFDLMLVVALSAVSGQFATALATTDDDHVGDVISMFIMMFFSVWNAWLPFVWFSSTYDVDDILYRVGTLGQMIGILLVADGIEHNMAGILTGYIVLRVFYTVFFRFRAAYQDVPHRTSNLKYGIASCVTTVGWVCQQQFATTPLSMLLCFVVLATCDLFSGVAVELTNAVKTPFHPHHISDRYAEFTIILFGEALLSLSHGLVLMSSTAFDVDAISVAVAAMTLLFLLWWLYFLIPFGKLMHDRPETTFGVGYGHFVLHLALAALAAGLNLAALTAHPTTSTNRHLTSTTTTTTGRSKPTAAWLVAVSIAIYLVSLPLVAALPRVIVARYAVVASSILGLAALLASSSLTMGSLLWLYNVPLLIHVATAVYHTRQKPAVVAAVN</sequence>
<feature type="transmembrane region" description="Helical" evidence="1">
    <location>
        <begin position="265"/>
        <end position="286"/>
    </location>
</feature>
<evidence type="ECO:0000313" key="2">
    <source>
        <dbReference type="EMBL" id="KAF0688542.1"/>
    </source>
</evidence>
<reference evidence="2" key="2">
    <citation type="submission" date="2019-06" db="EMBL/GenBank/DDBJ databases">
        <title>Genomics analysis of Aphanomyces spp. identifies a new class of oomycete effector associated with host adaptation.</title>
        <authorList>
            <person name="Gaulin E."/>
        </authorList>
    </citation>
    <scope>NUCLEOTIDE SEQUENCE</scope>
    <source>
        <strain evidence="2">CBS 578.67</strain>
    </source>
</reference>
<feature type="transmembrane region" description="Helical" evidence="1">
    <location>
        <begin position="352"/>
        <end position="371"/>
    </location>
</feature>
<dbReference type="Proteomes" id="UP000332933">
    <property type="component" value="Unassembled WGS sequence"/>
</dbReference>
<gene>
    <name evidence="3" type="primary">Aste57867_19858</name>
    <name evidence="2" type="ORF">As57867_019792</name>
    <name evidence="3" type="ORF">ASTE57867_19858</name>
</gene>
<evidence type="ECO:0000256" key="1">
    <source>
        <dbReference type="SAM" id="Phobius"/>
    </source>
</evidence>